<name>A0A8J4XF40_CLAMG</name>
<dbReference type="EMBL" id="QNUK01000020">
    <property type="protein sequence ID" value="KAF5907638.1"/>
    <property type="molecule type" value="Genomic_DNA"/>
</dbReference>
<evidence type="ECO:0000313" key="1">
    <source>
        <dbReference type="EMBL" id="KAF5907638.1"/>
    </source>
</evidence>
<sequence>FFSELQQEEDNEMQQFLTECGADPTLRDRLSLLSRTFQHRRKQLHQDSLAFSDQNITIEPQ</sequence>
<keyword evidence="2" id="KW-1185">Reference proteome</keyword>
<feature type="non-terminal residue" evidence="1">
    <location>
        <position position="1"/>
    </location>
</feature>
<proteinExistence type="predicted"/>
<reference evidence="1" key="1">
    <citation type="submission" date="2020-07" db="EMBL/GenBank/DDBJ databases">
        <title>Clarias magur genome sequencing, assembly and annotation.</title>
        <authorList>
            <person name="Kushwaha B."/>
            <person name="Kumar R."/>
            <person name="Das P."/>
            <person name="Joshi C.G."/>
            <person name="Kumar D."/>
            <person name="Nagpure N.S."/>
            <person name="Pandey M."/>
            <person name="Agarwal S."/>
            <person name="Srivastava S."/>
            <person name="Singh M."/>
            <person name="Sahoo L."/>
            <person name="Jayasankar P."/>
            <person name="Meher P.K."/>
            <person name="Koringa P.G."/>
            <person name="Iquebal M.A."/>
            <person name="Das S.P."/>
            <person name="Bit A."/>
            <person name="Patnaik S."/>
            <person name="Patel N."/>
            <person name="Shah T.M."/>
            <person name="Hinsu A."/>
            <person name="Jena J.K."/>
        </authorList>
    </citation>
    <scope>NUCLEOTIDE SEQUENCE</scope>
    <source>
        <strain evidence="1">CIFAMagur01</strain>
        <tissue evidence="1">Testis</tissue>
    </source>
</reference>
<protein>
    <submittedName>
        <fullName evidence="1">Hydrocephalus-inducing protein isoform X1</fullName>
    </submittedName>
</protein>
<dbReference type="AlphaFoldDB" id="A0A8J4XF40"/>
<comment type="caution">
    <text evidence="1">The sequence shown here is derived from an EMBL/GenBank/DDBJ whole genome shotgun (WGS) entry which is preliminary data.</text>
</comment>
<organism evidence="1 2">
    <name type="scientific">Clarias magur</name>
    <name type="common">Asian catfish</name>
    <name type="synonym">Macropteronotus magur</name>
    <dbReference type="NCBI Taxonomy" id="1594786"/>
    <lineage>
        <taxon>Eukaryota</taxon>
        <taxon>Metazoa</taxon>
        <taxon>Chordata</taxon>
        <taxon>Craniata</taxon>
        <taxon>Vertebrata</taxon>
        <taxon>Euteleostomi</taxon>
        <taxon>Actinopterygii</taxon>
        <taxon>Neopterygii</taxon>
        <taxon>Teleostei</taxon>
        <taxon>Ostariophysi</taxon>
        <taxon>Siluriformes</taxon>
        <taxon>Clariidae</taxon>
        <taxon>Clarias</taxon>
    </lineage>
</organism>
<gene>
    <name evidence="1" type="ORF">DAT39_002635</name>
</gene>
<dbReference type="Proteomes" id="UP000727407">
    <property type="component" value="Unassembled WGS sequence"/>
</dbReference>
<feature type="non-terminal residue" evidence="1">
    <location>
        <position position="61"/>
    </location>
</feature>
<accession>A0A8J4XF40</accession>
<evidence type="ECO:0000313" key="2">
    <source>
        <dbReference type="Proteomes" id="UP000727407"/>
    </source>
</evidence>